<evidence type="ECO:0000256" key="1">
    <source>
        <dbReference type="ARBA" id="ARBA00022723"/>
    </source>
</evidence>
<organism evidence="7 8">
    <name type="scientific">Lentinus tigrinus ALCF2SS1-6</name>
    <dbReference type="NCBI Taxonomy" id="1328759"/>
    <lineage>
        <taxon>Eukaryota</taxon>
        <taxon>Fungi</taxon>
        <taxon>Dikarya</taxon>
        <taxon>Basidiomycota</taxon>
        <taxon>Agaricomycotina</taxon>
        <taxon>Agaricomycetes</taxon>
        <taxon>Polyporales</taxon>
        <taxon>Polyporaceae</taxon>
        <taxon>Lentinus</taxon>
    </lineage>
</organism>
<dbReference type="GO" id="GO:0005737">
    <property type="term" value="C:cytoplasm"/>
    <property type="evidence" value="ECO:0007669"/>
    <property type="project" value="TreeGrafter"/>
</dbReference>
<dbReference type="InterPro" id="IPR019786">
    <property type="entry name" value="Zinc_finger_PHD-type_CS"/>
</dbReference>
<evidence type="ECO:0000256" key="4">
    <source>
        <dbReference type="PROSITE-ProRule" id="PRU00508"/>
    </source>
</evidence>
<dbReference type="EMBL" id="ML122252">
    <property type="protein sequence ID" value="RPD65493.1"/>
    <property type="molecule type" value="Genomic_DNA"/>
</dbReference>
<dbReference type="InterPro" id="IPR047506">
    <property type="entry name" value="UBR7-like_UBR-box"/>
</dbReference>
<evidence type="ECO:0000313" key="7">
    <source>
        <dbReference type="EMBL" id="RPD65493.1"/>
    </source>
</evidence>
<proteinExistence type="predicted"/>
<sequence>MSDSASLASVLESQNALLQEASLALPHSFSQCTYSLGHLRQAVYLCLTCTPPNSEKFPRGICAACSVACHTDHDQLELFPKRNFRCDCPTSALDHACTLHTHLEEPNATNAYGRNFKAEFCRCGRAYHAESEQETMIQCVACEDWFHESCLNLRERPPSRAPTPEAEAPVDDGASEASSSGLPPPLIRASDYDALVCSACVRQIDALRKIAGTPGALMVVRPTDSPAEPWSIIGKDEVKESVSVDIEPTDGNATNEVTQQPAAGEKRERSWSVTEEHQAKKARVFPDVEFDPPCLAPVQDPRVRELLECLDLPSQKVEDVDATKVDRYHGAGDVFLTEGWRDRWCRCKACLPSLQDRSYLLEEEETYEPPEDPDLGLSLEELGMRALQRLPRESAINGIMAFNAMRDDLMKHLRPFAERGDEVTEADIRGFFDARIRELEARRR</sequence>
<accession>A0A5C2SNV8</accession>
<dbReference type="PROSITE" id="PS01359">
    <property type="entry name" value="ZF_PHD_1"/>
    <property type="match status" value="1"/>
</dbReference>
<dbReference type="GO" id="GO:0061630">
    <property type="term" value="F:ubiquitin protein ligase activity"/>
    <property type="evidence" value="ECO:0007669"/>
    <property type="project" value="InterPro"/>
</dbReference>
<dbReference type="InterPro" id="IPR011011">
    <property type="entry name" value="Znf_FYVE_PHD"/>
</dbReference>
<protein>
    <recommendedName>
        <fullName evidence="6">UBR-type domain-containing protein</fullName>
    </recommendedName>
</protein>
<dbReference type="SMART" id="SM00249">
    <property type="entry name" value="PHD"/>
    <property type="match status" value="1"/>
</dbReference>
<dbReference type="PROSITE" id="PS51157">
    <property type="entry name" value="ZF_UBR"/>
    <property type="match status" value="1"/>
</dbReference>
<dbReference type="PANTHER" id="PTHR13513:SF9">
    <property type="entry name" value="E3 UBIQUITIN-PROTEIN LIGASE UBR7-RELATED"/>
    <property type="match status" value="1"/>
</dbReference>
<dbReference type="InterPro" id="IPR019787">
    <property type="entry name" value="Znf_PHD-finger"/>
</dbReference>
<evidence type="ECO:0000313" key="8">
    <source>
        <dbReference type="Proteomes" id="UP000313359"/>
    </source>
</evidence>
<dbReference type="PANTHER" id="PTHR13513">
    <property type="entry name" value="E3 UBIQUITIN-PROTEIN LIGASE UBR7"/>
    <property type="match status" value="1"/>
</dbReference>
<dbReference type="CDD" id="cd19677">
    <property type="entry name" value="UBR-box_UBR7"/>
    <property type="match status" value="1"/>
</dbReference>
<evidence type="ECO:0000259" key="6">
    <source>
        <dbReference type="PROSITE" id="PS51157"/>
    </source>
</evidence>
<feature type="region of interest" description="Disordered" evidence="5">
    <location>
        <begin position="247"/>
        <end position="272"/>
    </location>
</feature>
<dbReference type="SMART" id="SM00396">
    <property type="entry name" value="ZnF_UBR1"/>
    <property type="match status" value="1"/>
</dbReference>
<dbReference type="STRING" id="1328759.A0A5C2SNV8"/>
<gene>
    <name evidence="7" type="ORF">L227DRAFT_570821</name>
</gene>
<reference evidence="7" key="1">
    <citation type="journal article" date="2018" name="Genome Biol. Evol.">
        <title>Genomics and development of Lentinus tigrinus, a white-rot wood-decaying mushroom with dimorphic fruiting bodies.</title>
        <authorList>
            <person name="Wu B."/>
            <person name="Xu Z."/>
            <person name="Knudson A."/>
            <person name="Carlson A."/>
            <person name="Chen N."/>
            <person name="Kovaka S."/>
            <person name="LaButti K."/>
            <person name="Lipzen A."/>
            <person name="Pennachio C."/>
            <person name="Riley R."/>
            <person name="Schakwitz W."/>
            <person name="Umezawa K."/>
            <person name="Ohm R.A."/>
            <person name="Grigoriev I.V."/>
            <person name="Nagy L.G."/>
            <person name="Gibbons J."/>
            <person name="Hibbett D."/>
        </authorList>
    </citation>
    <scope>NUCLEOTIDE SEQUENCE [LARGE SCALE GENOMIC DNA]</scope>
    <source>
        <strain evidence="7">ALCF2SS1-6</strain>
    </source>
</reference>
<feature type="compositionally biased region" description="Polar residues" evidence="5">
    <location>
        <begin position="251"/>
        <end position="261"/>
    </location>
</feature>
<dbReference type="Gene3D" id="3.30.40.10">
    <property type="entry name" value="Zinc/RING finger domain, C3HC4 (zinc finger)"/>
    <property type="match status" value="1"/>
</dbReference>
<dbReference type="InterPro" id="IPR001965">
    <property type="entry name" value="Znf_PHD"/>
</dbReference>
<dbReference type="InterPro" id="IPR003126">
    <property type="entry name" value="Znf_UBR"/>
</dbReference>
<feature type="zinc finger region" description="UBR-type" evidence="4">
    <location>
        <begin position="30"/>
        <end position="102"/>
    </location>
</feature>
<evidence type="ECO:0000256" key="2">
    <source>
        <dbReference type="ARBA" id="ARBA00022771"/>
    </source>
</evidence>
<dbReference type="SUPFAM" id="SSF57903">
    <property type="entry name" value="FYVE/PHD zinc finger"/>
    <property type="match status" value="1"/>
</dbReference>
<evidence type="ECO:0000256" key="5">
    <source>
        <dbReference type="SAM" id="MobiDB-lite"/>
    </source>
</evidence>
<dbReference type="Pfam" id="PF00628">
    <property type="entry name" value="PHD"/>
    <property type="match status" value="1"/>
</dbReference>
<dbReference type="InterPro" id="IPR040204">
    <property type="entry name" value="UBR7"/>
</dbReference>
<evidence type="ECO:0000256" key="3">
    <source>
        <dbReference type="ARBA" id="ARBA00022833"/>
    </source>
</evidence>
<dbReference type="InterPro" id="IPR013083">
    <property type="entry name" value="Znf_RING/FYVE/PHD"/>
</dbReference>
<feature type="region of interest" description="Disordered" evidence="5">
    <location>
        <begin position="156"/>
        <end position="184"/>
    </location>
</feature>
<feature type="domain" description="UBR-type" evidence="6">
    <location>
        <begin position="30"/>
        <end position="102"/>
    </location>
</feature>
<name>A0A5C2SNV8_9APHY</name>
<keyword evidence="3" id="KW-0862">Zinc</keyword>
<keyword evidence="1" id="KW-0479">Metal-binding</keyword>
<dbReference type="OrthoDB" id="5795902at2759"/>
<dbReference type="Proteomes" id="UP000313359">
    <property type="component" value="Unassembled WGS sequence"/>
</dbReference>
<keyword evidence="8" id="KW-1185">Reference proteome</keyword>
<keyword evidence="2" id="KW-0863">Zinc-finger</keyword>
<dbReference type="GO" id="GO:0008270">
    <property type="term" value="F:zinc ion binding"/>
    <property type="evidence" value="ECO:0007669"/>
    <property type="project" value="UniProtKB-KW"/>
</dbReference>
<dbReference type="AlphaFoldDB" id="A0A5C2SNV8"/>